<evidence type="ECO:0000256" key="2">
    <source>
        <dbReference type="ARBA" id="ARBA00010671"/>
    </source>
</evidence>
<comment type="similarity">
    <text evidence="2">Belongs to the Orn/Lys/Arg decarboxylase class-I family.</text>
</comment>
<dbReference type="GO" id="GO:0008483">
    <property type="term" value="F:transaminase activity"/>
    <property type="evidence" value="ECO:0007669"/>
    <property type="project" value="UniProtKB-KW"/>
</dbReference>
<reference evidence="7 8" key="2">
    <citation type="submission" date="2020-06" db="EMBL/GenBank/DDBJ databases">
        <title>Complete Genome Sequence of Clostridium muelleri sp. nov. P21T, an Acid-Alcohol Producing Acetogen Isolated from Old Hay.</title>
        <authorList>
            <person name="Duncan K.E."/>
            <person name="Tanner R.S."/>
        </authorList>
    </citation>
    <scope>NUCLEOTIDE SEQUENCE [LARGE SCALE GENOMIC DNA]</scope>
    <source>
        <strain evidence="7 8">P21</strain>
    </source>
</reference>
<dbReference type="AlphaFoldDB" id="A0A7Y0EDS9"/>
<dbReference type="Pfam" id="PF01276">
    <property type="entry name" value="OKR_DC_1"/>
    <property type="match status" value="1"/>
</dbReference>
<dbReference type="Proteomes" id="UP000537131">
    <property type="component" value="Unassembled WGS sequence"/>
</dbReference>
<dbReference type="RefSeq" id="WP_169296251.1">
    <property type="nucleotide sequence ID" value="NZ_JABBNI010000006.1"/>
</dbReference>
<evidence type="ECO:0000259" key="6">
    <source>
        <dbReference type="PROSITE" id="PS00703"/>
    </source>
</evidence>
<dbReference type="PROSITE" id="PS00703">
    <property type="entry name" value="OKR_DC_1"/>
    <property type="match status" value="1"/>
</dbReference>
<comment type="caution">
    <text evidence="7">The sequence shown here is derived from an EMBL/GenBank/DDBJ whole genome shotgun (WGS) entry which is preliminary data.</text>
</comment>
<evidence type="ECO:0000313" key="8">
    <source>
        <dbReference type="Proteomes" id="UP000537131"/>
    </source>
</evidence>
<dbReference type="InterPro" id="IPR015421">
    <property type="entry name" value="PyrdxlP-dep_Trfase_major"/>
</dbReference>
<dbReference type="PANTHER" id="PTHR43277">
    <property type="entry name" value="ARGININE DECARBOXYLASE"/>
    <property type="match status" value="1"/>
</dbReference>
<feature type="domain" description="Orn/Lys/Arg decarboxylases family 1 pyridoxal-P attachment site" evidence="6">
    <location>
        <begin position="220"/>
        <end position="234"/>
    </location>
</feature>
<keyword evidence="5" id="KW-0456">Lyase</keyword>
<evidence type="ECO:0000256" key="4">
    <source>
        <dbReference type="ARBA" id="ARBA00022898"/>
    </source>
</evidence>
<dbReference type="PANTHER" id="PTHR43277:SF4">
    <property type="entry name" value="ARGININE DECARBOXYLASE"/>
    <property type="match status" value="1"/>
</dbReference>
<dbReference type="InterPro" id="IPR015424">
    <property type="entry name" value="PyrdxlP-dep_Trfase"/>
</dbReference>
<protein>
    <submittedName>
        <fullName evidence="7">Aminotransferase class V-fold PLP-dependent enzyme</fullName>
    </submittedName>
</protein>
<dbReference type="SUPFAM" id="SSF53383">
    <property type="entry name" value="PLP-dependent transferases"/>
    <property type="match status" value="1"/>
</dbReference>
<dbReference type="InterPro" id="IPR008286">
    <property type="entry name" value="Prn/Lys/Arg_de-COase_C"/>
</dbReference>
<accession>A0A7Y0EDS9</accession>
<proteinExistence type="inferred from homology"/>
<keyword evidence="7" id="KW-0808">Transferase</keyword>
<evidence type="ECO:0000313" key="7">
    <source>
        <dbReference type="EMBL" id="NMM61644.1"/>
    </source>
</evidence>
<dbReference type="SUPFAM" id="SSF55904">
    <property type="entry name" value="Ornithine decarboxylase C-terminal domain"/>
    <property type="match status" value="1"/>
</dbReference>
<keyword evidence="3" id="KW-0210">Decarboxylase</keyword>
<dbReference type="Gene3D" id="3.90.105.10">
    <property type="entry name" value="Molybdopterin biosynthesis moea protein, domain 2"/>
    <property type="match status" value="1"/>
</dbReference>
<comment type="cofactor">
    <cofactor evidence="1">
        <name>pyridoxal 5'-phosphate</name>
        <dbReference type="ChEBI" id="CHEBI:597326"/>
    </cofactor>
</comment>
<dbReference type="Pfam" id="PF03711">
    <property type="entry name" value="OKR_DC_1_C"/>
    <property type="match status" value="1"/>
</dbReference>
<name>A0A7Y0EDS9_9CLOT</name>
<dbReference type="InterPro" id="IPR052357">
    <property type="entry name" value="Orn_Lys_Arg_decarboxylase-I"/>
</dbReference>
<dbReference type="EMBL" id="JABBNI010000006">
    <property type="protein sequence ID" value="NMM61644.1"/>
    <property type="molecule type" value="Genomic_DNA"/>
</dbReference>
<evidence type="ECO:0000256" key="1">
    <source>
        <dbReference type="ARBA" id="ARBA00001933"/>
    </source>
</evidence>
<dbReference type="InterPro" id="IPR000310">
    <property type="entry name" value="Orn/Lys/Arg_deCO2ase_major_dom"/>
</dbReference>
<sequence length="481" mass="54991">MSELPILEGILKYVEKDNIRFCTPGHKGGRGFLNTPIGKEFMEHFLACDITEVEGTDNLHNPQGIIKKSLELLTKFYGSKKSYFLVNGSTSGNLIMMFSSFKEGDKVLIERNCHRSIFNAIIMRKLKPVYVNNKVSDKLNAPVCIDLEHFLKVLDENKDAKGIVVTYPNYYGMCCNLKYVIEQARKYDIKVLVDAAHGAHFGIHKDLPKSAVKLNADMVVTSTHKTLSSLTQTSYLHVNNKEDIEKADFYVSAFSSTSPSYLFLGSMDYARYYLETCGEKEYEKLLSMLNFYRNKINLIEGINVISKDDVKQSSIYDIDNTRYVINLEKGYSGYLLGDYLRENNIDVEMSDHSNVVLIFSPFNEEWEIKKLYNVLRECDLNKLKIEEFNLLNYDIPLMAYMPFEVMDKKKEYVNIKNSLGRISAVNVVPYPPGVPIINMGEVISDRILNAICYYKDRGVDILGLEENKIEVIDEFGGGRNE</sequence>
<organism evidence="7 8">
    <name type="scientific">Clostridium muellerianum</name>
    <dbReference type="NCBI Taxonomy" id="2716538"/>
    <lineage>
        <taxon>Bacteria</taxon>
        <taxon>Bacillati</taxon>
        <taxon>Bacillota</taxon>
        <taxon>Clostridia</taxon>
        <taxon>Eubacteriales</taxon>
        <taxon>Clostridiaceae</taxon>
        <taxon>Clostridium</taxon>
    </lineage>
</organism>
<gene>
    <name evidence="7" type="ORF">HBE96_02825</name>
</gene>
<evidence type="ECO:0000256" key="5">
    <source>
        <dbReference type="ARBA" id="ARBA00023239"/>
    </source>
</evidence>
<keyword evidence="4" id="KW-0663">Pyridoxal phosphate</keyword>
<keyword evidence="7" id="KW-0032">Aminotransferase</keyword>
<evidence type="ECO:0000256" key="3">
    <source>
        <dbReference type="ARBA" id="ARBA00022793"/>
    </source>
</evidence>
<dbReference type="InterPro" id="IPR036633">
    <property type="entry name" value="Prn/Lys/Arg_de-COase_C_sf"/>
</dbReference>
<reference evidence="7 8" key="1">
    <citation type="submission" date="2020-04" db="EMBL/GenBank/DDBJ databases">
        <authorList>
            <person name="Doyle D.A."/>
        </authorList>
    </citation>
    <scope>NUCLEOTIDE SEQUENCE [LARGE SCALE GENOMIC DNA]</scope>
    <source>
        <strain evidence="7 8">P21</strain>
    </source>
</reference>
<keyword evidence="8" id="KW-1185">Reference proteome</keyword>
<dbReference type="Gene3D" id="3.40.640.10">
    <property type="entry name" value="Type I PLP-dependent aspartate aminotransferase-like (Major domain)"/>
    <property type="match status" value="1"/>
</dbReference>
<dbReference type="GO" id="GO:0016831">
    <property type="term" value="F:carboxy-lyase activity"/>
    <property type="evidence" value="ECO:0007669"/>
    <property type="project" value="UniProtKB-KW"/>
</dbReference>
<dbReference type="CDD" id="cd00615">
    <property type="entry name" value="Orn_deC_like"/>
    <property type="match status" value="1"/>
</dbReference>